<dbReference type="SUPFAM" id="SSF48371">
    <property type="entry name" value="ARM repeat"/>
    <property type="match status" value="1"/>
</dbReference>
<dbReference type="InterPro" id="IPR019451">
    <property type="entry name" value="Rtp1_C1"/>
</dbReference>
<feature type="compositionally biased region" description="Acidic residues" evidence="2">
    <location>
        <begin position="631"/>
        <end position="649"/>
    </location>
</feature>
<dbReference type="InterPro" id="IPR019414">
    <property type="entry name" value="Rtp1_C2"/>
</dbReference>
<feature type="region of interest" description="Disordered" evidence="2">
    <location>
        <begin position="626"/>
        <end position="651"/>
    </location>
</feature>
<dbReference type="GO" id="GO:0009306">
    <property type="term" value="P:protein secretion"/>
    <property type="evidence" value="ECO:0007669"/>
    <property type="project" value="TreeGrafter"/>
</dbReference>
<evidence type="ECO:0000259" key="5">
    <source>
        <dbReference type="Pfam" id="PF10363"/>
    </source>
</evidence>
<dbReference type="Pfam" id="PF10363">
    <property type="entry name" value="RTP1_C1"/>
    <property type="match status" value="1"/>
</dbReference>
<keyword evidence="3" id="KW-1133">Transmembrane helix</keyword>
<accession>A0A1L0B8P1</accession>
<evidence type="ECO:0000313" key="7">
    <source>
        <dbReference type="EMBL" id="SGZ47352.1"/>
    </source>
</evidence>
<dbReference type="AlphaFoldDB" id="A0A1L0B8P1"/>
<organism evidence="7 8">
    <name type="scientific">Sungouiella intermedia</name>
    <dbReference type="NCBI Taxonomy" id="45354"/>
    <lineage>
        <taxon>Eukaryota</taxon>
        <taxon>Fungi</taxon>
        <taxon>Dikarya</taxon>
        <taxon>Ascomycota</taxon>
        <taxon>Saccharomycotina</taxon>
        <taxon>Pichiomycetes</taxon>
        <taxon>Metschnikowiaceae</taxon>
        <taxon>Sungouiella</taxon>
    </lineage>
</organism>
<feature type="transmembrane region" description="Helical" evidence="3">
    <location>
        <begin position="139"/>
        <end position="161"/>
    </location>
</feature>
<evidence type="ECO:0000259" key="4">
    <source>
        <dbReference type="Pfam" id="PF10304"/>
    </source>
</evidence>
<evidence type="ECO:0000313" key="8">
    <source>
        <dbReference type="Proteomes" id="UP000182334"/>
    </source>
</evidence>
<gene>
    <name evidence="7" type="ORF">SAMEA4029010_CIC11G00000002551</name>
</gene>
<dbReference type="PANTHER" id="PTHR20959:SF1">
    <property type="entry name" value="TRANSPORT AND GOLGI ORGANIZATION PROTEIN 6 HOMOLOG"/>
    <property type="match status" value="1"/>
</dbReference>
<dbReference type="OrthoDB" id="39591at2759"/>
<evidence type="ECO:0000256" key="2">
    <source>
        <dbReference type="SAM" id="MobiDB-lite"/>
    </source>
</evidence>
<evidence type="ECO:0000256" key="1">
    <source>
        <dbReference type="ARBA" id="ARBA00005724"/>
    </source>
</evidence>
<keyword evidence="8" id="KW-1185">Reference proteome</keyword>
<keyword evidence="3" id="KW-0472">Membrane</keyword>
<sequence>MLIYFSSHPKSRVQNLKRRIPLLSAKKTTVKRERDDVYPERKGLNKPDFVGESPLDVLFAKLEKILDKELPETTVESVYVALFTDNFPDDLELARYKVVDQLLDYLLDIQKYAIVAKEASKTKDLISISLHDIKTFAKLVNVIIMLGIYPAIGAFSIGIPFEKRRLSDFGKKVFKPIKITPIAPSQVSNTATNRFSRHSEMLQLVYRKLYLIFNIDSDVRELLLKGSGYSDFLTVAITLITVPYFEKSVKASVSRDYEQITSFAATYELYQDYTLLINTPSPSYFKQFVMDKLQLLPSSAPKGDGVLTVVEFVLGLRDQEEIKVEKLDHVASILLLKPKSLTTIEYFTSIGNQCYNILVNINRPTISTTICHFMEKLWLKNPRVVQDFFLKRIWENLNPPSDSTKLVLVGEIALNNNINVLISLTQRGLTSDLLVALFMPIAVPLWSYYAFLRPHGKSSDITQNIIVGFLTLVGDSENFAVDALDSMAKNLVSDGGEHWKFRLGPNQLVEICPDNEGMDAVDAEKKVLSFIKLLDSNCKLFVELLKQVDHEVILKLFVRILSRWLKDQSVDTSLGDENPFVKLIDLRLLESIGNEFKDRLAQSPFDILDLVSTILQYRVKNESGASKMDVDEGADSDDEDSDDEQEDSVNSDVVSTVLELLSAIILESNPAEIDERCRDKLKVILRLLKSRYLDLSTAKALGERISLLLNGDAPTTDETEAQRRILTRAITNLNDPLVPIRAHGLYLLRQLVEQQSSVLTVDFVVNLHLMQLKDPEPFIYLNVIKGLGSLLEWNAGDVLPILLLIYTNTDNSDDKDKFETKEEKTENLDERLRIGEVLLRYVQQQDEAFTGQNAKMVFNAALKLIRRPANDADRIDDRLRMSAMSILGVCCSVNPLGVYGSLELALDCALGILDLETGKDSAIMRRSAVVLIYDLIAGTSKTDKVPFPKLYRDKVLTLLRYAVEQDNDLLVREQAQDVLNYIEELVRIAMDVDGA</sequence>
<feature type="domain" description="RNA polymerase II assembly factor Rtp1 C-terminal" evidence="4">
    <location>
        <begin position="951"/>
        <end position="984"/>
    </location>
</feature>
<dbReference type="InterPro" id="IPR016024">
    <property type="entry name" value="ARM-type_fold"/>
</dbReference>
<dbReference type="InterPro" id="IPR039600">
    <property type="entry name" value="TANGO6/Rtp1"/>
</dbReference>
<feature type="domain" description="TANGO6 HEAT repeat" evidence="6">
    <location>
        <begin position="304"/>
        <end position="549"/>
    </location>
</feature>
<dbReference type="Pfam" id="PF10304">
    <property type="entry name" value="RTP1_C2"/>
    <property type="match status" value="1"/>
</dbReference>
<protein>
    <submittedName>
        <fullName evidence="7">CIC11C00000002551</fullName>
    </submittedName>
</protein>
<dbReference type="Pfam" id="PF23565">
    <property type="entry name" value="ARM_TANGO6"/>
    <property type="match status" value="1"/>
</dbReference>
<dbReference type="EMBL" id="LT635756">
    <property type="protein sequence ID" value="SGZ47352.1"/>
    <property type="molecule type" value="Genomic_DNA"/>
</dbReference>
<dbReference type="Proteomes" id="UP000182334">
    <property type="component" value="Chromosome I"/>
</dbReference>
<name>A0A1L0B8P1_9ASCO</name>
<comment type="similarity">
    <text evidence="1">Belongs to the Tango6 family.</text>
</comment>
<reference evidence="7 8" key="1">
    <citation type="submission" date="2016-10" db="EMBL/GenBank/DDBJ databases">
        <authorList>
            <person name="de Groot N.N."/>
        </authorList>
    </citation>
    <scope>NUCLEOTIDE SEQUENCE [LARGE SCALE GENOMIC DNA]</scope>
    <source>
        <strain evidence="7 8">CBS 141442</strain>
    </source>
</reference>
<feature type="domain" description="RNA polymerase II assembly factor Rtp1 C-terminal" evidence="5">
    <location>
        <begin position="727"/>
        <end position="847"/>
    </location>
</feature>
<proteinExistence type="inferred from homology"/>
<evidence type="ECO:0000259" key="6">
    <source>
        <dbReference type="Pfam" id="PF23565"/>
    </source>
</evidence>
<keyword evidence="3" id="KW-0812">Transmembrane</keyword>
<dbReference type="InterPro" id="IPR057407">
    <property type="entry name" value="HEAT_TANGO6"/>
</dbReference>
<dbReference type="PANTHER" id="PTHR20959">
    <property type="entry name" value="TRANSPORT AND GOLGI ORGANIZATION PROTEIN 6 FAMILY MEMBER"/>
    <property type="match status" value="1"/>
</dbReference>
<evidence type="ECO:0000256" key="3">
    <source>
        <dbReference type="SAM" id="Phobius"/>
    </source>
</evidence>